<dbReference type="GO" id="GO:0016740">
    <property type="term" value="F:transferase activity"/>
    <property type="evidence" value="ECO:0007669"/>
    <property type="project" value="UniProtKB-KW"/>
</dbReference>
<dbReference type="InterPro" id="IPR044855">
    <property type="entry name" value="CoA-Trfase_III_dom3_sf"/>
</dbReference>
<dbReference type="InterPro" id="IPR003673">
    <property type="entry name" value="CoA-Trfase_fam_III"/>
</dbReference>
<keyword evidence="1" id="KW-0808">Transferase</keyword>
<name>A0A934M8A9_9RHOB</name>
<proteinExistence type="predicted"/>
<dbReference type="InterPro" id="IPR050509">
    <property type="entry name" value="CoA-transferase_III"/>
</dbReference>
<dbReference type="Proteomes" id="UP000642488">
    <property type="component" value="Unassembled WGS sequence"/>
</dbReference>
<protein>
    <submittedName>
        <fullName evidence="1">CoA transferase</fullName>
    </submittedName>
</protein>
<comment type="caution">
    <text evidence="1">The sequence shown here is derived from an EMBL/GenBank/DDBJ whole genome shotgun (WGS) entry which is preliminary data.</text>
</comment>
<dbReference type="EMBL" id="JAEKPD010000001">
    <property type="protein sequence ID" value="MBJ3761192.1"/>
    <property type="molecule type" value="Genomic_DNA"/>
</dbReference>
<keyword evidence="2" id="KW-1185">Reference proteome</keyword>
<reference evidence="1" key="1">
    <citation type="submission" date="2020-12" db="EMBL/GenBank/DDBJ databases">
        <title>Bacterial taxonomy.</title>
        <authorList>
            <person name="Pan X."/>
        </authorList>
    </citation>
    <scope>NUCLEOTIDE SEQUENCE</scope>
    <source>
        <strain evidence="1">KCTC 52957</strain>
    </source>
</reference>
<dbReference type="RefSeq" id="WP_198914374.1">
    <property type="nucleotide sequence ID" value="NZ_JAEKPD010000001.1"/>
</dbReference>
<evidence type="ECO:0000313" key="2">
    <source>
        <dbReference type="Proteomes" id="UP000642488"/>
    </source>
</evidence>
<accession>A0A934M8A9</accession>
<gene>
    <name evidence="1" type="ORF">ILP92_00310</name>
</gene>
<dbReference type="InterPro" id="IPR023606">
    <property type="entry name" value="CoA-Trfase_III_dom_1_sf"/>
</dbReference>
<organism evidence="1 2">
    <name type="scientific">Palleronia pontilimi</name>
    <dbReference type="NCBI Taxonomy" id="1964209"/>
    <lineage>
        <taxon>Bacteria</taxon>
        <taxon>Pseudomonadati</taxon>
        <taxon>Pseudomonadota</taxon>
        <taxon>Alphaproteobacteria</taxon>
        <taxon>Rhodobacterales</taxon>
        <taxon>Roseobacteraceae</taxon>
        <taxon>Palleronia</taxon>
    </lineage>
</organism>
<dbReference type="PANTHER" id="PTHR48228">
    <property type="entry name" value="SUCCINYL-COA--D-CITRAMALATE COA-TRANSFERASE"/>
    <property type="match status" value="1"/>
</dbReference>
<dbReference type="SUPFAM" id="SSF89796">
    <property type="entry name" value="CoA-transferase family III (CaiB/BaiF)"/>
    <property type="match status" value="1"/>
</dbReference>
<dbReference type="Gene3D" id="3.30.1540.10">
    <property type="entry name" value="formyl-coa transferase, domain 3"/>
    <property type="match status" value="1"/>
</dbReference>
<dbReference type="AlphaFoldDB" id="A0A934M8A9"/>
<dbReference type="Pfam" id="PF02515">
    <property type="entry name" value="CoA_transf_3"/>
    <property type="match status" value="1"/>
</dbReference>
<evidence type="ECO:0000313" key="1">
    <source>
        <dbReference type="EMBL" id="MBJ3761192.1"/>
    </source>
</evidence>
<dbReference type="PANTHER" id="PTHR48228:SF5">
    <property type="entry name" value="ALPHA-METHYLACYL-COA RACEMASE"/>
    <property type="match status" value="1"/>
</dbReference>
<sequence>MPHRQGPLTGVKIVELTGIGPVPYAAMVLSDLGAQVIRIDRPGGYPSLGEGLDFASMRAASILYRSRPMVEVDLKSRPGRELVRHLVGQADALIEGYRPGTMERLGLGPADCHADNPTLAFVRVTGWGQDGPMAAMAGHDLNYLGLSGTLSLFGRDGAPPVGMPPLVGDMAGGALFAVVGLLGAVLQARATGRGQVVDANIVDGSASLATLLHALAAMGLHGQAGTNPLDGGRHFYRTYICGDGKWIVVGAIEPAFRRVLLDRLGLLDDPRMTAGRVSDDAYCAQRLATIFAARPRDHWVALFDGSDGCVTPVLDAAEAADHPANRARGVFATIDGVSQARSVPRFAPDDGAVSLTPGDGSVPRPDALADWGLSRSEIAELIAAKVLSPAP</sequence>
<dbReference type="Gene3D" id="3.40.50.10540">
    <property type="entry name" value="Crotonobetainyl-coa:carnitine coa-transferase, domain 1"/>
    <property type="match status" value="1"/>
</dbReference>